<name>A0A8X6RJY6_TRICX</name>
<reference evidence="1" key="1">
    <citation type="submission" date="2020-08" db="EMBL/GenBank/DDBJ databases">
        <title>Multicomponent nature underlies the extraordinary mechanical properties of spider dragline silk.</title>
        <authorList>
            <person name="Kono N."/>
            <person name="Nakamura H."/>
            <person name="Mori M."/>
            <person name="Yoshida Y."/>
            <person name="Ohtoshi R."/>
            <person name="Malay A.D."/>
            <person name="Moran D.A.P."/>
            <person name="Tomita M."/>
            <person name="Numata K."/>
            <person name="Arakawa K."/>
        </authorList>
    </citation>
    <scope>NUCLEOTIDE SEQUENCE</scope>
</reference>
<gene>
    <name evidence="1" type="ORF">TNCV_3576901</name>
</gene>
<dbReference type="Proteomes" id="UP000887159">
    <property type="component" value="Unassembled WGS sequence"/>
</dbReference>
<evidence type="ECO:0000313" key="1">
    <source>
        <dbReference type="EMBL" id="GFX91860.1"/>
    </source>
</evidence>
<sequence length="86" mass="9456">MRPRASPAFTPGSRHQTLCKSPAEDAELETVQVSQQPVQMLDTQHAFNTKLGTVLVPHQFVEMSHAPPVQDFASLATFTARALLEL</sequence>
<accession>A0A8X6RJY6</accession>
<dbReference type="AlphaFoldDB" id="A0A8X6RJY6"/>
<proteinExistence type="predicted"/>
<protein>
    <submittedName>
        <fullName evidence="1">Uncharacterized protein</fullName>
    </submittedName>
</protein>
<organism evidence="1 2">
    <name type="scientific">Trichonephila clavipes</name>
    <name type="common">Golden silk orbweaver</name>
    <name type="synonym">Nephila clavipes</name>
    <dbReference type="NCBI Taxonomy" id="2585209"/>
    <lineage>
        <taxon>Eukaryota</taxon>
        <taxon>Metazoa</taxon>
        <taxon>Ecdysozoa</taxon>
        <taxon>Arthropoda</taxon>
        <taxon>Chelicerata</taxon>
        <taxon>Arachnida</taxon>
        <taxon>Araneae</taxon>
        <taxon>Araneomorphae</taxon>
        <taxon>Entelegynae</taxon>
        <taxon>Araneoidea</taxon>
        <taxon>Nephilidae</taxon>
        <taxon>Trichonephila</taxon>
    </lineage>
</organism>
<comment type="caution">
    <text evidence="1">The sequence shown here is derived from an EMBL/GenBank/DDBJ whole genome shotgun (WGS) entry which is preliminary data.</text>
</comment>
<evidence type="ECO:0000313" key="2">
    <source>
        <dbReference type="Proteomes" id="UP000887159"/>
    </source>
</evidence>
<keyword evidence="2" id="KW-1185">Reference proteome</keyword>
<dbReference type="EMBL" id="BMAU01021137">
    <property type="protein sequence ID" value="GFX91860.1"/>
    <property type="molecule type" value="Genomic_DNA"/>
</dbReference>